<protein>
    <submittedName>
        <fullName evidence="1">Uncharacterized protein</fullName>
    </submittedName>
</protein>
<evidence type="ECO:0000313" key="2">
    <source>
        <dbReference type="Proteomes" id="UP000683360"/>
    </source>
</evidence>
<name>A0A8S3PR45_MYTED</name>
<organism evidence="1 2">
    <name type="scientific">Mytilus edulis</name>
    <name type="common">Blue mussel</name>
    <dbReference type="NCBI Taxonomy" id="6550"/>
    <lineage>
        <taxon>Eukaryota</taxon>
        <taxon>Metazoa</taxon>
        <taxon>Spiralia</taxon>
        <taxon>Lophotrochozoa</taxon>
        <taxon>Mollusca</taxon>
        <taxon>Bivalvia</taxon>
        <taxon>Autobranchia</taxon>
        <taxon>Pteriomorphia</taxon>
        <taxon>Mytilida</taxon>
        <taxon>Mytiloidea</taxon>
        <taxon>Mytilidae</taxon>
        <taxon>Mytilinae</taxon>
        <taxon>Mytilus</taxon>
    </lineage>
</organism>
<keyword evidence="2" id="KW-1185">Reference proteome</keyword>
<sequence length="165" mass="19445">MNFTVKTNTTYTYLVYHGIRYSKDYHRVKSSRYDIVLRPNILEFQMINVTASDKGFYLFGYHGARTGRHVFELKITNMTCPSSPIERVCAIAGSSPMLKLSFDFPVYYDTIDKPSYWRRNLSRFTSNQMHAHIQIYNVNREDESLYKLILITDLDRDTMQQLVSK</sequence>
<dbReference type="AlphaFoldDB" id="A0A8S3PR45"/>
<proteinExistence type="predicted"/>
<reference evidence="1" key="1">
    <citation type="submission" date="2021-03" db="EMBL/GenBank/DDBJ databases">
        <authorList>
            <person name="Bekaert M."/>
        </authorList>
    </citation>
    <scope>NUCLEOTIDE SEQUENCE</scope>
</reference>
<evidence type="ECO:0000313" key="1">
    <source>
        <dbReference type="EMBL" id="CAG2185955.1"/>
    </source>
</evidence>
<accession>A0A8S3PR45</accession>
<dbReference type="EMBL" id="CAJPWZ010000110">
    <property type="protein sequence ID" value="CAG2185955.1"/>
    <property type="molecule type" value="Genomic_DNA"/>
</dbReference>
<dbReference type="Proteomes" id="UP000683360">
    <property type="component" value="Unassembled WGS sequence"/>
</dbReference>
<comment type="caution">
    <text evidence="1">The sequence shown here is derived from an EMBL/GenBank/DDBJ whole genome shotgun (WGS) entry which is preliminary data.</text>
</comment>
<gene>
    <name evidence="1" type="ORF">MEDL_1517</name>
</gene>
<dbReference type="OrthoDB" id="10552771at2759"/>